<evidence type="ECO:0000313" key="3">
    <source>
        <dbReference type="Proteomes" id="UP001494902"/>
    </source>
</evidence>
<comment type="caution">
    <text evidence="2">The sequence shown here is derived from an EMBL/GenBank/DDBJ whole genome shotgun (WGS) entry which is preliminary data.</text>
</comment>
<evidence type="ECO:0000256" key="1">
    <source>
        <dbReference type="SAM" id="SignalP"/>
    </source>
</evidence>
<dbReference type="RefSeq" id="WP_349295956.1">
    <property type="nucleotide sequence ID" value="NZ_JBEDNQ010000001.1"/>
</dbReference>
<evidence type="ECO:0008006" key="4">
    <source>
        <dbReference type="Google" id="ProtNLM"/>
    </source>
</evidence>
<dbReference type="EMBL" id="JBEDNQ010000001">
    <property type="protein sequence ID" value="MEQ3548857.1"/>
    <property type="molecule type" value="Genomic_DNA"/>
</dbReference>
<protein>
    <recommendedName>
        <fullName evidence="4">Fibronectin type-III domain-containing protein</fullName>
    </recommendedName>
</protein>
<proteinExistence type="predicted"/>
<dbReference type="Proteomes" id="UP001494902">
    <property type="component" value="Unassembled WGS sequence"/>
</dbReference>
<gene>
    <name evidence="2" type="ORF">WIS52_00110</name>
</gene>
<evidence type="ECO:0000313" key="2">
    <source>
        <dbReference type="EMBL" id="MEQ3548857.1"/>
    </source>
</evidence>
<reference evidence="2 3" key="1">
    <citation type="submission" date="2024-03" db="EMBL/GenBank/DDBJ databases">
        <title>Draft genome sequence of Pseudonocardia nematodicida JCM 31783.</title>
        <authorList>
            <person name="Butdee W."/>
            <person name="Duangmal K."/>
        </authorList>
    </citation>
    <scope>NUCLEOTIDE SEQUENCE [LARGE SCALE GENOMIC DNA]</scope>
    <source>
        <strain evidence="2 3">JCM 31783</strain>
    </source>
</reference>
<sequence length="229" mass="23286">MSGALVRPIRAVAVVAATAAVLVAGAATGWAAEDATPPGPVRDLELTAASGAGARGISFEATWTPPAGSGDGTRYVVEARDALGSELLSDTTGDTSTDPIRADYCRAPLVLSVHAVTEGPDGRPVDGPTTTAEYGTENLCEINMSITAEPGEAGTLTVTAHREPPADPYVSGPCELTADGRAVWTGYCGGHQDRTIEADGLEPGTHDLTLTTVSPRGDAYEAHTTATVG</sequence>
<organism evidence="2 3">
    <name type="scientific">Pseudonocardia nematodicida</name>
    <dbReference type="NCBI Taxonomy" id="1206997"/>
    <lineage>
        <taxon>Bacteria</taxon>
        <taxon>Bacillati</taxon>
        <taxon>Actinomycetota</taxon>
        <taxon>Actinomycetes</taxon>
        <taxon>Pseudonocardiales</taxon>
        <taxon>Pseudonocardiaceae</taxon>
        <taxon>Pseudonocardia</taxon>
    </lineage>
</organism>
<accession>A0ABV1K5J5</accession>
<keyword evidence="1" id="KW-0732">Signal</keyword>
<feature type="chain" id="PRO_5047222182" description="Fibronectin type-III domain-containing protein" evidence="1">
    <location>
        <begin position="27"/>
        <end position="229"/>
    </location>
</feature>
<keyword evidence="3" id="KW-1185">Reference proteome</keyword>
<name>A0ABV1K5J5_9PSEU</name>
<feature type="signal peptide" evidence="1">
    <location>
        <begin position="1"/>
        <end position="26"/>
    </location>
</feature>